<comment type="caution">
    <text evidence="1">The sequence shown here is derived from an EMBL/GenBank/DDBJ whole genome shotgun (WGS) entry which is preliminary data.</text>
</comment>
<dbReference type="Pfam" id="PF02239">
    <property type="entry name" value="Cytochrom_D1"/>
    <property type="match status" value="1"/>
</dbReference>
<accession>A0A7X7LVL9</accession>
<dbReference type="SUPFAM" id="SSF51004">
    <property type="entry name" value="C-terminal (heme d1) domain of cytochrome cd1-nitrite reductase"/>
    <property type="match status" value="1"/>
</dbReference>
<dbReference type="EMBL" id="JAAYYV010000196">
    <property type="protein sequence ID" value="NLF54212.1"/>
    <property type="molecule type" value="Genomic_DNA"/>
</dbReference>
<gene>
    <name evidence="1" type="ORF">GX576_07425</name>
</gene>
<protein>
    <submittedName>
        <fullName evidence="1">Protein nirF</fullName>
    </submittedName>
</protein>
<dbReference type="Gene3D" id="2.140.10.20">
    <property type="entry name" value="C-terminal (heme d1) domain of cytochrome cd1-nitrite reductase"/>
    <property type="match status" value="1"/>
</dbReference>
<dbReference type="Proteomes" id="UP000536534">
    <property type="component" value="Unassembled WGS sequence"/>
</dbReference>
<evidence type="ECO:0000313" key="1">
    <source>
        <dbReference type="EMBL" id="NLF54212.1"/>
    </source>
</evidence>
<dbReference type="InterPro" id="IPR051200">
    <property type="entry name" value="Host-pathogen_enzymatic-act"/>
</dbReference>
<evidence type="ECO:0000313" key="2">
    <source>
        <dbReference type="Proteomes" id="UP000536534"/>
    </source>
</evidence>
<sequence>MNHKKTARSESRSSTRLAPVALWGLVLPAIVALLSACSSVPAQHTVRGTGDLGVVIERADGRVQVVETTGRSVLATVPGVGDLSHASVVFSRDARYAYVFGRDGGLTKVDLLLARVDRRVVQAGNAIGGSISHDGRIVVAQNYAPGGIKAFDADTLELLAEVPAVTEDGTRSKVVGLADLSGNRFIYSLFEAGEIWITDLSDPRNPSTQRLAGGKQPYDALVTPDGRYYIAGLFGEDGLAMVDLWNLDRGSRKILSGYGRGETPLPVYKMPHLRGWSIAGDRAYLPAIGRHEVLVVDTESWQEVDRIAVRSQPVFVMARPDGREIWVNFAFPENGWVQVIDTVGGKVTDTLQPGRAILHMEFLSKGHEVWLSARDDNKVVIYDTATKQPIKTLDSASPSGIFFTSRAARTGF</sequence>
<name>A0A7X7LVL9_9RHOO</name>
<dbReference type="CDD" id="cd20778">
    <property type="entry name" value="8prop_hemeD1_NirF"/>
    <property type="match status" value="1"/>
</dbReference>
<dbReference type="InterPro" id="IPR003143">
    <property type="entry name" value="Cyt_cd1_C_sf"/>
</dbReference>
<dbReference type="AlphaFoldDB" id="A0A7X7LVL9"/>
<organism evidence="1 2">
    <name type="scientific">Thauera phenolivorans</name>
    <dbReference type="NCBI Taxonomy" id="1792543"/>
    <lineage>
        <taxon>Bacteria</taxon>
        <taxon>Pseudomonadati</taxon>
        <taxon>Pseudomonadota</taxon>
        <taxon>Betaproteobacteria</taxon>
        <taxon>Rhodocyclales</taxon>
        <taxon>Zoogloeaceae</taxon>
        <taxon>Thauera</taxon>
    </lineage>
</organism>
<dbReference type="InterPro" id="IPR011048">
    <property type="entry name" value="Haem_d1_sf"/>
</dbReference>
<proteinExistence type="predicted"/>
<dbReference type="PANTHER" id="PTHR47197:SF3">
    <property type="entry name" value="DIHYDRO-HEME D1 DEHYDROGENASE"/>
    <property type="match status" value="1"/>
</dbReference>
<reference evidence="1 2" key="1">
    <citation type="journal article" date="2020" name="Biotechnol. Biofuels">
        <title>New insights from the biogas microbiome by comprehensive genome-resolved metagenomics of nearly 1600 species originating from multiple anaerobic digesters.</title>
        <authorList>
            <person name="Campanaro S."/>
            <person name="Treu L."/>
            <person name="Rodriguez-R L.M."/>
            <person name="Kovalovszki A."/>
            <person name="Ziels R.M."/>
            <person name="Maus I."/>
            <person name="Zhu X."/>
            <person name="Kougias P.G."/>
            <person name="Basile A."/>
            <person name="Luo G."/>
            <person name="Schluter A."/>
            <person name="Konstantinidis K.T."/>
            <person name="Angelidaki I."/>
        </authorList>
    </citation>
    <scope>NUCLEOTIDE SEQUENCE [LARGE SCALE GENOMIC DNA]</scope>
    <source>
        <strain evidence="1">AS06rmzACSIP_256</strain>
    </source>
</reference>
<dbReference type="PANTHER" id="PTHR47197">
    <property type="entry name" value="PROTEIN NIRF"/>
    <property type="match status" value="1"/>
</dbReference>